<accession>A0A078ABK6</accession>
<feature type="domain" description="PARP catalytic" evidence="1">
    <location>
        <begin position="24"/>
        <end position="78"/>
    </location>
</feature>
<evidence type="ECO:0000259" key="1">
    <source>
        <dbReference type="Pfam" id="PF00644"/>
    </source>
</evidence>
<dbReference type="Proteomes" id="UP000039865">
    <property type="component" value="Unassembled WGS sequence"/>
</dbReference>
<keyword evidence="3" id="KW-1185">Reference proteome</keyword>
<proteinExistence type="predicted"/>
<protein>
    <submittedName>
        <fullName evidence="2">Gig2-like protein</fullName>
    </submittedName>
</protein>
<sequence>MENSKKKCKISACSDNHAKHYCRVCKDKDSDHFARDCTQGIILYHGTRVSFIKSIIANGLQPSKHGRLDSGIYFTDRDTAILISKHRGQGTGVAVFKCRVNTDEQSCVEGTHPVWKGVTTSTFQEWCLKDPLKHRIMGFEVIDGEFEDAVNLPRGEIIVNGSTMSN</sequence>
<dbReference type="Gene3D" id="3.90.228.10">
    <property type="match status" value="1"/>
</dbReference>
<dbReference type="InParanoid" id="A0A078ABK6"/>
<dbReference type="GO" id="GO:0003950">
    <property type="term" value="F:NAD+ poly-ADP-ribosyltransferase activity"/>
    <property type="evidence" value="ECO:0007669"/>
    <property type="project" value="InterPro"/>
</dbReference>
<dbReference type="AlphaFoldDB" id="A0A078ABK6"/>
<name>A0A078ABK6_STYLE</name>
<dbReference type="EMBL" id="CCKQ01008122">
    <property type="protein sequence ID" value="CDW79569.1"/>
    <property type="molecule type" value="Genomic_DNA"/>
</dbReference>
<gene>
    <name evidence="2" type="primary">Contig11504.g12314</name>
    <name evidence="2" type="ORF">STYLEM_8559</name>
</gene>
<dbReference type="Pfam" id="PF00644">
    <property type="entry name" value="PARP"/>
    <property type="match status" value="1"/>
</dbReference>
<dbReference type="SUPFAM" id="SSF56399">
    <property type="entry name" value="ADP-ribosylation"/>
    <property type="match status" value="1"/>
</dbReference>
<reference evidence="2 3" key="1">
    <citation type="submission" date="2014-06" db="EMBL/GenBank/DDBJ databases">
        <authorList>
            <person name="Swart Estienne"/>
        </authorList>
    </citation>
    <scope>NUCLEOTIDE SEQUENCE [LARGE SCALE GENOMIC DNA]</scope>
    <source>
        <strain evidence="2 3">130c</strain>
    </source>
</reference>
<evidence type="ECO:0000313" key="2">
    <source>
        <dbReference type="EMBL" id="CDW79569.1"/>
    </source>
</evidence>
<dbReference type="OrthoDB" id="10017148at2759"/>
<organism evidence="2 3">
    <name type="scientific">Stylonychia lemnae</name>
    <name type="common">Ciliate</name>
    <dbReference type="NCBI Taxonomy" id="5949"/>
    <lineage>
        <taxon>Eukaryota</taxon>
        <taxon>Sar</taxon>
        <taxon>Alveolata</taxon>
        <taxon>Ciliophora</taxon>
        <taxon>Intramacronucleata</taxon>
        <taxon>Spirotrichea</taxon>
        <taxon>Stichotrichia</taxon>
        <taxon>Sporadotrichida</taxon>
        <taxon>Oxytrichidae</taxon>
        <taxon>Stylonychinae</taxon>
        <taxon>Stylonychia</taxon>
    </lineage>
</organism>
<dbReference type="InterPro" id="IPR012317">
    <property type="entry name" value="Poly(ADP-ribose)pol_cat_dom"/>
</dbReference>
<evidence type="ECO:0000313" key="3">
    <source>
        <dbReference type="Proteomes" id="UP000039865"/>
    </source>
</evidence>